<dbReference type="Proteomes" id="UP000006852">
    <property type="component" value="Chromosome"/>
</dbReference>
<dbReference type="EMBL" id="CP002631">
    <property type="protein sequence ID" value="AEB13710.1"/>
    <property type="molecule type" value="Genomic_DNA"/>
</dbReference>
<protein>
    <submittedName>
        <fullName evidence="1">Uncharacterized protein</fullName>
    </submittedName>
</protein>
<reference evidence="2" key="2">
    <citation type="submission" date="2011-04" db="EMBL/GenBank/DDBJ databases">
        <title>The complete genome of chromosome of Treponema succinifaciens DSM 2489.</title>
        <authorList>
            <person name="Lucas S."/>
            <person name="Copeland A."/>
            <person name="Lapidus A."/>
            <person name="Bruce D."/>
            <person name="Goodwin L."/>
            <person name="Pitluck S."/>
            <person name="Peters L."/>
            <person name="Kyrpides N."/>
            <person name="Mavromatis K."/>
            <person name="Ivanova N."/>
            <person name="Ovchinnikova G."/>
            <person name="Teshima H."/>
            <person name="Detter J.C."/>
            <person name="Tapia R."/>
            <person name="Han C."/>
            <person name="Land M."/>
            <person name="Hauser L."/>
            <person name="Markowitz V."/>
            <person name="Cheng J.-F."/>
            <person name="Hugenholtz P."/>
            <person name="Woyke T."/>
            <person name="Wu D."/>
            <person name="Gronow S."/>
            <person name="Wellnitz S."/>
            <person name="Brambilla E."/>
            <person name="Klenk H.-P."/>
            <person name="Eisen J.A."/>
        </authorList>
    </citation>
    <scope>NUCLEOTIDE SEQUENCE [LARGE SCALE GENOMIC DNA]</scope>
    <source>
        <strain evidence="2">ATCC 33096 / DSM 2489 / 6091</strain>
    </source>
</reference>
<dbReference type="KEGG" id="tsu:Tresu_0780"/>
<dbReference type="GeneID" id="302997959"/>
<dbReference type="AlphaFoldDB" id="F2NX97"/>
<dbReference type="eggNOG" id="ENOG5030F26">
    <property type="taxonomic scope" value="Bacteria"/>
</dbReference>
<name>F2NX97_TRES6</name>
<organism evidence="1 2">
    <name type="scientific">Treponema succinifaciens (strain ATCC 33096 / DSM 2489 / 6091)</name>
    <dbReference type="NCBI Taxonomy" id="869209"/>
    <lineage>
        <taxon>Bacteria</taxon>
        <taxon>Pseudomonadati</taxon>
        <taxon>Spirochaetota</taxon>
        <taxon>Spirochaetia</taxon>
        <taxon>Spirochaetales</taxon>
        <taxon>Treponemataceae</taxon>
        <taxon>Treponema</taxon>
    </lineage>
</organism>
<dbReference type="HOGENOM" id="CLU_056725_0_0_12"/>
<dbReference type="InterPro" id="IPR029470">
    <property type="entry name" value="PDDEXK_4"/>
</dbReference>
<evidence type="ECO:0000313" key="1">
    <source>
        <dbReference type="EMBL" id="AEB13710.1"/>
    </source>
</evidence>
<dbReference type="OrthoDB" id="6346224at2"/>
<gene>
    <name evidence="1" type="ordered locus">Tresu_0780</name>
</gene>
<reference evidence="1 2" key="1">
    <citation type="journal article" date="2011" name="Stand. Genomic Sci.">
        <title>Complete genome sequence of Treponema succinifaciens type strain (6091).</title>
        <authorList>
            <person name="Han C."/>
            <person name="Gronow S."/>
            <person name="Teshima H."/>
            <person name="Lapidus A."/>
            <person name="Nolan M."/>
            <person name="Lucas S."/>
            <person name="Hammon N."/>
            <person name="Deshpande S."/>
            <person name="Cheng J.F."/>
            <person name="Zeytun A."/>
            <person name="Tapia R."/>
            <person name="Goodwin L."/>
            <person name="Pitluck S."/>
            <person name="Liolios K."/>
            <person name="Pagani I."/>
            <person name="Ivanova N."/>
            <person name="Mavromatis K."/>
            <person name="Mikhailova N."/>
            <person name="Huntemann M."/>
            <person name="Pati A."/>
            <person name="Chen A."/>
            <person name="Palaniappan K."/>
            <person name="Land M."/>
            <person name="Hauser L."/>
            <person name="Brambilla E.M."/>
            <person name="Rohde M."/>
            <person name="Goker M."/>
            <person name="Woyke T."/>
            <person name="Bristow J."/>
            <person name="Eisen J.A."/>
            <person name="Markowitz V."/>
            <person name="Hugenholtz P."/>
            <person name="Kyrpides N.C."/>
            <person name="Klenk H.P."/>
            <person name="Detter J.C."/>
        </authorList>
    </citation>
    <scope>NUCLEOTIDE SEQUENCE [LARGE SCALE GENOMIC DNA]</scope>
    <source>
        <strain evidence="2">ATCC 33096 / DSM 2489 / 6091</strain>
    </source>
</reference>
<dbReference type="RefSeq" id="WP_013701006.1">
    <property type="nucleotide sequence ID" value="NC_015385.1"/>
</dbReference>
<dbReference type="Pfam" id="PF14281">
    <property type="entry name" value="PDDEXK_4"/>
    <property type="match status" value="1"/>
</dbReference>
<sequence>MQFSETKDLLEKVEPIIKKARKAQDEKEKSGECFNTFKILGVQKNEVRLHSAFLSEILDPKAVHGLGDYFLKPFVKKVTKIETELDTKNAEVSVEESIGAISEDGKTGGRFDIAIKFHNPDYLILIENKIDAGDQISQLQRYNNYAKKNYKDNYKILYLTVDGHNPSRLSLGKAKIPYQCISYKNDIKNWLTECIEKIDTRPFVDISVRQYIAVIEELTNTELEDTMKKEIIEKLYSKENLELAKVADEFANIWEEKDLVISRIIAEKLISEGFSDNGGQVYKKLDDNLKTYFEYENYSPNLGFKTEKKFENKKALKQVLASTGCSEFIMQNLEDSGNWLSFYFTYGTDRTIEDFYQAIKNVLDQLENGFKKISQ</sequence>
<evidence type="ECO:0000313" key="2">
    <source>
        <dbReference type="Proteomes" id="UP000006852"/>
    </source>
</evidence>
<keyword evidence="2" id="KW-1185">Reference proteome</keyword>
<proteinExistence type="predicted"/>
<accession>F2NX97</accession>
<dbReference type="STRING" id="869209.Tresu_0780"/>